<reference evidence="16 17" key="2">
    <citation type="journal article" date="2013" name="Genome Biol. Evol.">
        <title>Genome sequencing of Giardia lamblia genotypes A2 and B isolates (DH and GS) and comparative analysis with the genomes of genotypes A1 and E (WB and Pig).</title>
        <authorList>
            <person name="Adam R.D."/>
            <person name="Dahlstrom E.W."/>
            <person name="Martens C.A."/>
            <person name="Bruno D.P."/>
            <person name="Barbian K.D."/>
            <person name="Ricklefs S.M."/>
            <person name="Hernandez M.M."/>
            <person name="Narla N.P."/>
            <person name="Patel R.B."/>
            <person name="Porcella S.F."/>
            <person name="Nash T.E."/>
        </authorList>
    </citation>
    <scope>NUCLEOTIDE SEQUENCE [LARGE SCALE GENOMIC DNA]</scope>
    <source>
        <strain evidence="16 17">DH</strain>
    </source>
</reference>
<keyword evidence="4 9" id="KW-0808">Transferase</keyword>
<comment type="subcellular location">
    <subcellularLocation>
        <location evidence="1">Nucleus</location>
    </subcellularLocation>
</comment>
<dbReference type="Gene3D" id="3.90.1110.10">
    <property type="entry name" value="RNA polymerase Rpb2, domain 2"/>
    <property type="match status" value="1"/>
</dbReference>
<dbReference type="InterPro" id="IPR037033">
    <property type="entry name" value="DNA-dir_RNAP_su2_hyb_sf"/>
</dbReference>
<accession>V6TBS9</accession>
<feature type="domain" description="RNA polymerase Rpb2" evidence="12">
    <location>
        <begin position="1180"/>
        <end position="1268"/>
    </location>
</feature>
<dbReference type="SMR" id="V6TBS9"/>
<evidence type="ECO:0000256" key="4">
    <source>
        <dbReference type="ARBA" id="ARBA00022679"/>
    </source>
</evidence>
<dbReference type="InterPro" id="IPR007641">
    <property type="entry name" value="RNA_pol_Rpb2_7"/>
</dbReference>
<keyword evidence="6 9" id="KW-0804">Transcription</keyword>
<feature type="compositionally biased region" description="Low complexity" evidence="10">
    <location>
        <begin position="942"/>
        <end position="952"/>
    </location>
</feature>
<gene>
    <name evidence="16" type="ORF">DHA2_29436</name>
</gene>
<dbReference type="Gene3D" id="2.40.270.10">
    <property type="entry name" value="DNA-directed RNA polymerase, subunit 2, domain 6"/>
    <property type="match status" value="2"/>
</dbReference>
<comment type="caution">
    <text evidence="16">The sequence shown here is derived from an EMBL/GenBank/DDBJ whole genome shotgun (WGS) entry which is preliminary data.</text>
</comment>
<dbReference type="Proteomes" id="UP000018320">
    <property type="component" value="Unassembled WGS sequence"/>
</dbReference>
<feature type="domain" description="RNA polymerase beta subunit protrusion" evidence="13">
    <location>
        <begin position="91"/>
        <end position="346"/>
    </location>
</feature>
<dbReference type="InterPro" id="IPR037034">
    <property type="entry name" value="RNA_pol_Rpb2_2_sf"/>
</dbReference>
<dbReference type="GO" id="GO:0006351">
    <property type="term" value="P:DNA-templated transcription"/>
    <property type="evidence" value="ECO:0007669"/>
    <property type="project" value="InterPro"/>
</dbReference>
<dbReference type="GO" id="GO:0003677">
    <property type="term" value="F:DNA binding"/>
    <property type="evidence" value="ECO:0007669"/>
    <property type="project" value="InterPro"/>
</dbReference>
<feature type="domain" description="RNA polymerase Rpb2" evidence="14">
    <location>
        <begin position="510"/>
        <end position="574"/>
    </location>
</feature>
<evidence type="ECO:0000256" key="1">
    <source>
        <dbReference type="ARBA" id="ARBA00004123"/>
    </source>
</evidence>
<dbReference type="VEuPathDB" id="GiardiaDB:QR46_1003"/>
<comment type="similarity">
    <text evidence="2 8">Belongs to the RNA polymerase beta chain family.</text>
</comment>
<dbReference type="InterPro" id="IPR007645">
    <property type="entry name" value="RNA_pol_Rpb2_3"/>
</dbReference>
<dbReference type="GO" id="GO:0005634">
    <property type="term" value="C:nucleus"/>
    <property type="evidence" value="ECO:0007669"/>
    <property type="project" value="UniProtKB-SubCell"/>
</dbReference>
<dbReference type="VEuPathDB" id="GiardiaDB:GL50581_1036"/>
<dbReference type="GO" id="GO:0032549">
    <property type="term" value="F:ribonucleoside binding"/>
    <property type="evidence" value="ECO:0007669"/>
    <property type="project" value="InterPro"/>
</dbReference>
<evidence type="ECO:0000259" key="14">
    <source>
        <dbReference type="Pfam" id="PF04565"/>
    </source>
</evidence>
<comment type="catalytic activity">
    <reaction evidence="9">
        <text>RNA(n) + a ribonucleoside 5'-triphosphate = RNA(n+1) + diphosphate</text>
        <dbReference type="Rhea" id="RHEA:21248"/>
        <dbReference type="Rhea" id="RHEA-COMP:14527"/>
        <dbReference type="Rhea" id="RHEA-COMP:17342"/>
        <dbReference type="ChEBI" id="CHEBI:33019"/>
        <dbReference type="ChEBI" id="CHEBI:61557"/>
        <dbReference type="ChEBI" id="CHEBI:140395"/>
        <dbReference type="EC" id="2.7.7.6"/>
    </reaction>
</comment>
<evidence type="ECO:0000256" key="5">
    <source>
        <dbReference type="ARBA" id="ARBA00022695"/>
    </source>
</evidence>
<evidence type="ECO:0000313" key="16">
    <source>
        <dbReference type="EMBL" id="ESU35897.1"/>
    </source>
</evidence>
<proteinExistence type="inferred from homology"/>
<evidence type="ECO:0000259" key="12">
    <source>
        <dbReference type="Pfam" id="PF04560"/>
    </source>
</evidence>
<comment type="function">
    <text evidence="9">DNA-dependent RNA polymerase catalyzes the transcription of DNA into RNA using the four ribonucleoside triphosphates as substrates.</text>
</comment>
<dbReference type="InterPro" id="IPR015712">
    <property type="entry name" value="DNA-dir_RNA_pol_su2"/>
</dbReference>
<dbReference type="VEuPathDB" id="GiardiaDB:DHA2_29436"/>
<dbReference type="EMBL" id="AHGT01000064">
    <property type="protein sequence ID" value="ESU35897.1"/>
    <property type="molecule type" value="Genomic_DNA"/>
</dbReference>
<dbReference type="Pfam" id="PF06883">
    <property type="entry name" value="RNA_pol_Rpa2_4"/>
    <property type="match status" value="1"/>
</dbReference>
<dbReference type="GO" id="GO:0003899">
    <property type="term" value="F:DNA-directed RNA polymerase activity"/>
    <property type="evidence" value="ECO:0007669"/>
    <property type="project" value="UniProtKB-EC"/>
</dbReference>
<dbReference type="PANTHER" id="PTHR20856">
    <property type="entry name" value="DNA-DIRECTED RNA POLYMERASE I SUBUNIT 2"/>
    <property type="match status" value="1"/>
</dbReference>
<evidence type="ECO:0000256" key="6">
    <source>
        <dbReference type="ARBA" id="ARBA00023163"/>
    </source>
</evidence>
<reference evidence="17" key="1">
    <citation type="submission" date="2012-02" db="EMBL/GenBank/DDBJ databases">
        <title>Genome sequencing of Giardia lamblia Genotypes A2 and B isolates (DH and GS) and comparative analysis with the genomes of Genotypes A1 and E (WB and Pig).</title>
        <authorList>
            <person name="Adam R."/>
            <person name="Dahlstrom E."/>
            <person name="Martens C."/>
            <person name="Bruno D."/>
            <person name="Barbian K."/>
            <person name="Porcella S.F."/>
            <person name="Nash T."/>
        </authorList>
    </citation>
    <scope>NUCLEOTIDE SEQUENCE</scope>
    <source>
        <strain evidence="17">DH</strain>
    </source>
</reference>
<feature type="compositionally biased region" description="Polar residues" evidence="10">
    <location>
        <begin position="994"/>
        <end position="1003"/>
    </location>
</feature>
<dbReference type="Pfam" id="PF00562">
    <property type="entry name" value="RNA_pol_Rpb2_6"/>
    <property type="match status" value="1"/>
</dbReference>
<keyword evidence="5 9" id="KW-0548">Nucleotidyltransferase</keyword>
<dbReference type="GO" id="GO:0000428">
    <property type="term" value="C:DNA-directed RNA polymerase complex"/>
    <property type="evidence" value="ECO:0007669"/>
    <property type="project" value="UniProtKB-KW"/>
</dbReference>
<feature type="domain" description="DNA-directed RNA polymerase I subunit RPA2" evidence="15">
    <location>
        <begin position="616"/>
        <end position="672"/>
    </location>
</feature>
<organism evidence="16 17">
    <name type="scientific">Giardia intestinalis</name>
    <name type="common">Giardia lamblia</name>
    <dbReference type="NCBI Taxonomy" id="5741"/>
    <lineage>
        <taxon>Eukaryota</taxon>
        <taxon>Metamonada</taxon>
        <taxon>Diplomonadida</taxon>
        <taxon>Hexamitidae</taxon>
        <taxon>Giardiinae</taxon>
        <taxon>Giardia</taxon>
    </lineage>
</organism>
<feature type="compositionally biased region" description="Polar residues" evidence="10">
    <location>
        <begin position="964"/>
        <end position="983"/>
    </location>
</feature>
<evidence type="ECO:0000256" key="10">
    <source>
        <dbReference type="SAM" id="MobiDB-lite"/>
    </source>
</evidence>
<dbReference type="SUPFAM" id="SSF64484">
    <property type="entry name" value="beta and beta-prime subunits of DNA dependent RNA-polymerase"/>
    <property type="match status" value="1"/>
</dbReference>
<dbReference type="Gene3D" id="3.90.1800.10">
    <property type="entry name" value="RNA polymerase alpha subunit dimerisation domain"/>
    <property type="match status" value="1"/>
</dbReference>
<feature type="compositionally biased region" description="Acidic residues" evidence="10">
    <location>
        <begin position="953"/>
        <end position="962"/>
    </location>
</feature>
<keyword evidence="3 9" id="KW-0240">DNA-directed RNA polymerase</keyword>
<dbReference type="Pfam" id="PF04563">
    <property type="entry name" value="RNA_pol_Rpb2_1"/>
    <property type="match status" value="1"/>
</dbReference>
<evidence type="ECO:0000259" key="15">
    <source>
        <dbReference type="Pfam" id="PF06883"/>
    </source>
</evidence>
<sequence>VTRSKELAIRIAAHDLSSPLPDWYGRPEFQITEFQLKLMTLCLTDLPTEDIDDLKICNQKKDHKDNRWRRKLSPRHTGYTSQFNENFNTEAVSAHVNSFNDFIDSLNTTIIKHAPAIVINLSTSKAIKVEIVNLTIKSPSFTPAFARETRANYCGPLHVTLKVSDGPMSKTVVINAGDVPVMVGSKLCLLHGKTQEERIRLREDERDAGGYFISNGQDKVVRLYLDCLSNTPLAFTKYRSLSTISEFAPAGVHYKGVREDGHVYSTVIQARKDNFLSVKFTIDGRYIYVPLILVLRALVSTTDKEIYSTICTICASAHPKEDGYVSLRVEAMLRDFHKYRIFSHKACKQLLGGKFRMILSLLDRYDLTDMDCCDLLFEQYLLINIPKEDTRAKFNMMCLMARKCLLLFGSFIKPDSPDLLSSQEALTPGAFFKAEVTSTLIKIMRLVSRNATSTGAIGSYELSNSWISHYIASPKLWRPLSSGLRSLAGPGVMRAYKGHDYSNMSGLSVLADRINYVRFLAHFRCINRGNAFATHKITSIRKLYPESYGFQCAVHTPDGAPCGILTHLCYKATVLSSTPTTDQIANLFILLAQFGLSPSLSDIYSLCVVLNGTILGYLDTNERATQLVACIRAAKVKSIIFPYTEVVFIEKGNKDHLFPGIYMNTSMGRFYRPVHSLTNNSPEYITPLEQIFLQIAIYGDDVRLGVTTHQEITPTSLLSILGLLVPFSDHNQSPRNMYECQMLKQTMGIPCRNLAYKYDTKSYLLTTPQKPLVRNAIIHDIGGFDTHPTGTNLVVAVSAYTSYDMEDAALINKASLERGLFHGTVYSVHDIDCYDDKLMRYMRTVATAVPYLKRSPDYIVTHMDENYDTELDEDGLPPVGAYLSHGSVFYQTYDPTKQCYSTKLYHHEPGFVEKVIVIHKSAAKGEYWTDNDVATKKKRDSSFPAGDSSSSDLDNDASDDEISNQPGSGSESNEDNQTATSRSHASKVERKSSRQLQTRARTESSSLHFIQRVRIVIRHDRTPVVGDKVASRHGQKGIMGIRWRQTDMPFTSSGIVPDLIINPHAFPSRMTVGMLIESLASKIGVHYADFVDSSPFQWSDKRRAIDVFGEQLLKTGQFNRYGSEVMYSAITGDPMPADIFIGVVYYQRLRHMVSDKYQVRAEGPSDKITKQPIKGRKRGGGLRFGEMERDALLAHGAMASLRGRLCTESDATEHVVCAACGSLLGMQLGGSVCRECKATGHGRLIQIPMVLLVLANDLAAMGVRMRFNVSLVE</sequence>
<dbReference type="InterPro" id="IPR007644">
    <property type="entry name" value="RNA_pol_bsu_protrusion"/>
</dbReference>
<dbReference type="EC" id="2.7.7.6" evidence="9"/>
<evidence type="ECO:0000313" key="17">
    <source>
        <dbReference type="Proteomes" id="UP000018320"/>
    </source>
</evidence>
<protein>
    <recommendedName>
        <fullName evidence="9">DNA-directed RNA polymerase subunit beta</fullName>
        <ecNumber evidence="9">2.7.7.6</ecNumber>
    </recommendedName>
</protein>
<evidence type="ECO:0000259" key="13">
    <source>
        <dbReference type="Pfam" id="PF04563"/>
    </source>
</evidence>
<dbReference type="AlphaFoldDB" id="V6TBS9"/>
<evidence type="ECO:0000256" key="7">
    <source>
        <dbReference type="ARBA" id="ARBA00023242"/>
    </source>
</evidence>
<feature type="domain" description="DNA-directed RNA polymerase subunit 2 hybrid-binding" evidence="11">
    <location>
        <begin position="724"/>
        <end position="1178"/>
    </location>
</feature>
<dbReference type="VEuPathDB" id="GiardiaDB:GL50803_0029436"/>
<dbReference type="InterPro" id="IPR007120">
    <property type="entry name" value="DNA-dir_RNAP_su2_dom"/>
</dbReference>
<keyword evidence="7" id="KW-0539">Nucleus</keyword>
<dbReference type="CDD" id="cd00653">
    <property type="entry name" value="RNA_pol_B_RPB2"/>
    <property type="match status" value="1"/>
</dbReference>
<evidence type="ECO:0000256" key="9">
    <source>
        <dbReference type="RuleBase" id="RU363031"/>
    </source>
</evidence>
<dbReference type="Pfam" id="PF04560">
    <property type="entry name" value="RNA_pol_Rpb2_7"/>
    <property type="match status" value="1"/>
</dbReference>
<dbReference type="Gene3D" id="3.90.1100.10">
    <property type="match status" value="2"/>
</dbReference>
<feature type="region of interest" description="Disordered" evidence="10">
    <location>
        <begin position="936"/>
        <end position="1003"/>
    </location>
</feature>
<evidence type="ECO:0000259" key="11">
    <source>
        <dbReference type="Pfam" id="PF00562"/>
    </source>
</evidence>
<dbReference type="InterPro" id="IPR007121">
    <property type="entry name" value="RNA_pol_bsu_CS"/>
</dbReference>
<feature type="non-terminal residue" evidence="16">
    <location>
        <position position="1"/>
    </location>
</feature>
<evidence type="ECO:0000256" key="3">
    <source>
        <dbReference type="ARBA" id="ARBA00022478"/>
    </source>
</evidence>
<dbReference type="InterPro" id="IPR009674">
    <property type="entry name" value="Rpa2_dom_4"/>
</dbReference>
<dbReference type="PROSITE" id="PS01166">
    <property type="entry name" value="RNA_POL_BETA"/>
    <property type="match status" value="1"/>
</dbReference>
<evidence type="ECO:0000256" key="8">
    <source>
        <dbReference type="RuleBase" id="RU000434"/>
    </source>
</evidence>
<evidence type="ECO:0000256" key="2">
    <source>
        <dbReference type="ARBA" id="ARBA00006835"/>
    </source>
</evidence>
<dbReference type="Pfam" id="PF04565">
    <property type="entry name" value="RNA_pol_Rpb2_3"/>
    <property type="match status" value="1"/>
</dbReference>
<name>V6TBS9_GIAIN</name>